<organism evidence="9 10">
    <name type="scientific">Streptomyces daliensis</name>
    <dbReference type="NCBI Taxonomy" id="299421"/>
    <lineage>
        <taxon>Bacteria</taxon>
        <taxon>Bacillati</taxon>
        <taxon>Actinomycetota</taxon>
        <taxon>Actinomycetes</taxon>
        <taxon>Kitasatosporales</taxon>
        <taxon>Streptomycetaceae</taxon>
        <taxon>Streptomyces</taxon>
    </lineage>
</organism>
<feature type="transmembrane region" description="Helical" evidence="8">
    <location>
        <begin position="194"/>
        <end position="216"/>
    </location>
</feature>
<protein>
    <recommendedName>
        <fullName evidence="8">Probable membrane transporter protein</fullName>
    </recommendedName>
</protein>
<feature type="transmembrane region" description="Helical" evidence="8">
    <location>
        <begin position="236"/>
        <end position="254"/>
    </location>
</feature>
<keyword evidence="7 8" id="KW-0472">Membrane</keyword>
<keyword evidence="6 8" id="KW-1133">Transmembrane helix</keyword>
<reference evidence="9" key="1">
    <citation type="submission" date="2021-04" db="EMBL/GenBank/DDBJ databases">
        <title>Sequencing of actinobacteria type strains.</title>
        <authorList>
            <person name="Nguyen G.-S."/>
            <person name="Wentzel A."/>
        </authorList>
    </citation>
    <scope>NUCLEOTIDE SEQUENCE</scope>
    <source>
        <strain evidence="9">DSM 42095</strain>
    </source>
</reference>
<evidence type="ECO:0000256" key="7">
    <source>
        <dbReference type="ARBA" id="ARBA00023136"/>
    </source>
</evidence>
<evidence type="ECO:0000313" key="9">
    <source>
        <dbReference type="EMBL" id="MBR7672058.1"/>
    </source>
</evidence>
<dbReference type="PANTHER" id="PTHR30269:SF0">
    <property type="entry name" value="MEMBRANE TRANSPORTER PROTEIN YFCA-RELATED"/>
    <property type="match status" value="1"/>
</dbReference>
<feature type="transmembrane region" description="Helical" evidence="8">
    <location>
        <begin position="48"/>
        <end position="66"/>
    </location>
</feature>
<feature type="transmembrane region" description="Helical" evidence="8">
    <location>
        <begin position="143"/>
        <end position="174"/>
    </location>
</feature>
<feature type="transmembrane region" description="Helical" evidence="8">
    <location>
        <begin position="78"/>
        <end position="98"/>
    </location>
</feature>
<dbReference type="AlphaFoldDB" id="A0A8T4IJF5"/>
<dbReference type="InterPro" id="IPR052017">
    <property type="entry name" value="TSUP"/>
</dbReference>
<feature type="transmembrane region" description="Helical" evidence="8">
    <location>
        <begin position="104"/>
        <end position="122"/>
    </location>
</feature>
<keyword evidence="3" id="KW-0813">Transport</keyword>
<evidence type="ECO:0000256" key="2">
    <source>
        <dbReference type="ARBA" id="ARBA00009142"/>
    </source>
</evidence>
<keyword evidence="10" id="KW-1185">Reference proteome</keyword>
<dbReference type="InterPro" id="IPR002781">
    <property type="entry name" value="TM_pro_TauE-like"/>
</dbReference>
<evidence type="ECO:0000256" key="3">
    <source>
        <dbReference type="ARBA" id="ARBA00022448"/>
    </source>
</evidence>
<keyword evidence="5 8" id="KW-0812">Transmembrane</keyword>
<comment type="caution">
    <text evidence="9">The sequence shown here is derived from an EMBL/GenBank/DDBJ whole genome shotgun (WGS) entry which is preliminary data.</text>
</comment>
<keyword evidence="4 8" id="KW-1003">Cell membrane</keyword>
<proteinExistence type="inferred from homology"/>
<evidence type="ECO:0000256" key="4">
    <source>
        <dbReference type="ARBA" id="ARBA00022475"/>
    </source>
</evidence>
<evidence type="ECO:0000256" key="1">
    <source>
        <dbReference type="ARBA" id="ARBA00004651"/>
    </source>
</evidence>
<dbReference type="GO" id="GO:0005886">
    <property type="term" value="C:plasma membrane"/>
    <property type="evidence" value="ECO:0007669"/>
    <property type="project" value="UniProtKB-SubCell"/>
</dbReference>
<gene>
    <name evidence="9" type="ORF">KDA82_03190</name>
</gene>
<sequence>MDEITLTALVLLCVAAAAAGWIDAVVGGGGLILLPAMLIGFPHVPPVYVLGTNKAVAVAGTSMAAVTYARKAPLDARLALRLGGLAMVSAGGGALFASAVDKEVLNPLIMTVLLAVAAFVAFRPRFGTTPGHGPVTGKRVAAALAVAGGVIAFYDGLIGPGTGTFLVIALVALLHMDMVTASATAKVVNVGTNLGALAVFTSHGTVLWTVAPFLALANLGGGWVGAHMALKNGNGFVRIVLLTVVTALVAKLGYDQWGG</sequence>
<comment type="subcellular location">
    <subcellularLocation>
        <location evidence="1 8">Cell membrane</location>
        <topology evidence="1 8">Multi-pass membrane protein</topology>
    </subcellularLocation>
</comment>
<name>A0A8T4IJF5_9ACTN</name>
<dbReference type="Proteomes" id="UP000675554">
    <property type="component" value="Unassembled WGS sequence"/>
</dbReference>
<dbReference type="EMBL" id="JAGSMN010000064">
    <property type="protein sequence ID" value="MBR7672058.1"/>
    <property type="molecule type" value="Genomic_DNA"/>
</dbReference>
<evidence type="ECO:0000313" key="10">
    <source>
        <dbReference type="Proteomes" id="UP000675554"/>
    </source>
</evidence>
<dbReference type="Pfam" id="PF01925">
    <property type="entry name" value="TauE"/>
    <property type="match status" value="1"/>
</dbReference>
<evidence type="ECO:0000256" key="8">
    <source>
        <dbReference type="RuleBase" id="RU363041"/>
    </source>
</evidence>
<comment type="similarity">
    <text evidence="2 8">Belongs to the 4-toluene sulfonate uptake permease (TSUP) (TC 2.A.102) family.</text>
</comment>
<evidence type="ECO:0000256" key="6">
    <source>
        <dbReference type="ARBA" id="ARBA00022989"/>
    </source>
</evidence>
<dbReference type="PANTHER" id="PTHR30269">
    <property type="entry name" value="TRANSMEMBRANE PROTEIN YFCA"/>
    <property type="match status" value="1"/>
</dbReference>
<accession>A0A8T4IJF5</accession>
<evidence type="ECO:0000256" key="5">
    <source>
        <dbReference type="ARBA" id="ARBA00022692"/>
    </source>
</evidence>